<dbReference type="SUPFAM" id="SSF46689">
    <property type="entry name" value="Homeodomain-like"/>
    <property type="match status" value="1"/>
</dbReference>
<dbReference type="InterPro" id="IPR027417">
    <property type="entry name" value="P-loop_NTPase"/>
</dbReference>
<dbReference type="NCBIfam" id="NF003451">
    <property type="entry name" value="PRK05022.1"/>
    <property type="match status" value="1"/>
</dbReference>
<proteinExistence type="predicted"/>
<feature type="domain" description="Sigma-54 factor interaction" evidence="6">
    <location>
        <begin position="192"/>
        <end position="421"/>
    </location>
</feature>
<dbReference type="SMART" id="SM00382">
    <property type="entry name" value="AAA"/>
    <property type="match status" value="1"/>
</dbReference>
<dbReference type="SUPFAM" id="SSF55781">
    <property type="entry name" value="GAF domain-like"/>
    <property type="match status" value="1"/>
</dbReference>
<dbReference type="PROSITE" id="PS00675">
    <property type="entry name" value="SIGMA54_INTERACT_1"/>
    <property type="match status" value="1"/>
</dbReference>
<dbReference type="InterPro" id="IPR025662">
    <property type="entry name" value="Sigma_54_int_dom_ATP-bd_1"/>
</dbReference>
<dbReference type="FunFam" id="3.40.50.300:FF:000006">
    <property type="entry name" value="DNA-binding transcriptional regulator NtrC"/>
    <property type="match status" value="1"/>
</dbReference>
<evidence type="ECO:0000256" key="5">
    <source>
        <dbReference type="ARBA" id="ARBA00023163"/>
    </source>
</evidence>
<dbReference type="EMBL" id="UOFM01000454">
    <property type="protein sequence ID" value="VAW82197.1"/>
    <property type="molecule type" value="Genomic_DNA"/>
</dbReference>
<evidence type="ECO:0000256" key="2">
    <source>
        <dbReference type="ARBA" id="ARBA00022840"/>
    </source>
</evidence>
<dbReference type="PANTHER" id="PTHR32071">
    <property type="entry name" value="TRANSCRIPTIONAL REGULATORY PROTEIN"/>
    <property type="match status" value="1"/>
</dbReference>
<dbReference type="InterPro" id="IPR002078">
    <property type="entry name" value="Sigma_54_int"/>
</dbReference>
<dbReference type="PROSITE" id="PS00676">
    <property type="entry name" value="SIGMA54_INTERACT_2"/>
    <property type="match status" value="1"/>
</dbReference>
<dbReference type="GO" id="GO:0043565">
    <property type="term" value="F:sequence-specific DNA binding"/>
    <property type="evidence" value="ECO:0007669"/>
    <property type="project" value="InterPro"/>
</dbReference>
<dbReference type="PROSITE" id="PS00688">
    <property type="entry name" value="SIGMA54_INTERACT_3"/>
    <property type="match status" value="1"/>
</dbReference>
<evidence type="ECO:0000256" key="3">
    <source>
        <dbReference type="ARBA" id="ARBA00023015"/>
    </source>
</evidence>
<keyword evidence="1" id="KW-0547">Nucleotide-binding</keyword>
<dbReference type="Pfam" id="PF00158">
    <property type="entry name" value="Sigma54_activat"/>
    <property type="match status" value="1"/>
</dbReference>
<dbReference type="AlphaFoldDB" id="A0A3B0Z3U2"/>
<dbReference type="InterPro" id="IPR003593">
    <property type="entry name" value="AAA+_ATPase"/>
</dbReference>
<dbReference type="Pfam" id="PF01590">
    <property type="entry name" value="GAF"/>
    <property type="match status" value="1"/>
</dbReference>
<keyword evidence="5" id="KW-0804">Transcription</keyword>
<name>A0A3B0Z3U2_9ZZZZ</name>
<protein>
    <submittedName>
        <fullName evidence="7">Anaerobic nitric oxide reductase transcription regulator NorR</fullName>
    </submittedName>
</protein>
<dbReference type="GO" id="GO:0005524">
    <property type="term" value="F:ATP binding"/>
    <property type="evidence" value="ECO:0007669"/>
    <property type="project" value="UniProtKB-KW"/>
</dbReference>
<dbReference type="PROSITE" id="PS50045">
    <property type="entry name" value="SIGMA54_INTERACT_4"/>
    <property type="match status" value="1"/>
</dbReference>
<dbReference type="Gene3D" id="1.10.8.60">
    <property type="match status" value="1"/>
</dbReference>
<dbReference type="InterPro" id="IPR025944">
    <property type="entry name" value="Sigma_54_int_dom_CS"/>
</dbReference>
<dbReference type="Gene3D" id="3.40.50.300">
    <property type="entry name" value="P-loop containing nucleotide triphosphate hydrolases"/>
    <property type="match status" value="1"/>
</dbReference>
<accession>A0A3B0Z3U2</accession>
<evidence type="ECO:0000256" key="1">
    <source>
        <dbReference type="ARBA" id="ARBA00022741"/>
    </source>
</evidence>
<dbReference type="Gene3D" id="3.30.450.40">
    <property type="match status" value="1"/>
</dbReference>
<dbReference type="PRINTS" id="PR01590">
    <property type="entry name" value="HTHFIS"/>
</dbReference>
<keyword evidence="2" id="KW-0067">ATP-binding</keyword>
<keyword evidence="3" id="KW-0805">Transcription regulation</keyword>
<evidence type="ECO:0000256" key="4">
    <source>
        <dbReference type="ARBA" id="ARBA00023125"/>
    </source>
</evidence>
<dbReference type="Gene3D" id="1.10.10.60">
    <property type="entry name" value="Homeodomain-like"/>
    <property type="match status" value="1"/>
</dbReference>
<reference evidence="7" key="1">
    <citation type="submission" date="2018-06" db="EMBL/GenBank/DDBJ databases">
        <authorList>
            <person name="Zhirakovskaya E."/>
        </authorList>
    </citation>
    <scope>NUCLEOTIDE SEQUENCE</scope>
</reference>
<dbReference type="Pfam" id="PF25601">
    <property type="entry name" value="AAA_lid_14"/>
    <property type="match status" value="1"/>
</dbReference>
<dbReference type="GO" id="GO:0006355">
    <property type="term" value="P:regulation of DNA-templated transcription"/>
    <property type="evidence" value="ECO:0007669"/>
    <property type="project" value="InterPro"/>
</dbReference>
<dbReference type="InterPro" id="IPR003018">
    <property type="entry name" value="GAF"/>
</dbReference>
<gene>
    <name evidence="7" type="ORF">MNBD_GAMMA14-1213</name>
</gene>
<dbReference type="InterPro" id="IPR058031">
    <property type="entry name" value="AAA_lid_NorR"/>
</dbReference>
<organism evidence="7">
    <name type="scientific">hydrothermal vent metagenome</name>
    <dbReference type="NCBI Taxonomy" id="652676"/>
    <lineage>
        <taxon>unclassified sequences</taxon>
        <taxon>metagenomes</taxon>
        <taxon>ecological metagenomes</taxon>
    </lineage>
</organism>
<dbReference type="CDD" id="cd00009">
    <property type="entry name" value="AAA"/>
    <property type="match status" value="1"/>
</dbReference>
<dbReference type="InterPro" id="IPR029016">
    <property type="entry name" value="GAF-like_dom_sf"/>
</dbReference>
<dbReference type="Pfam" id="PF02954">
    <property type="entry name" value="HTH_8"/>
    <property type="match status" value="1"/>
</dbReference>
<dbReference type="PANTHER" id="PTHR32071:SF35">
    <property type="entry name" value="ANAEROBIC NITRIC OXIDE REDUCTASE TRANSCRIPTION REGULATOR NORR"/>
    <property type="match status" value="1"/>
</dbReference>
<evidence type="ECO:0000259" key="6">
    <source>
        <dbReference type="PROSITE" id="PS50045"/>
    </source>
</evidence>
<keyword evidence="4" id="KW-0238">DNA-binding</keyword>
<dbReference type="InterPro" id="IPR002197">
    <property type="entry name" value="HTH_Fis"/>
</dbReference>
<evidence type="ECO:0000313" key="7">
    <source>
        <dbReference type="EMBL" id="VAW82197.1"/>
    </source>
</evidence>
<dbReference type="InterPro" id="IPR009057">
    <property type="entry name" value="Homeodomain-like_sf"/>
</dbReference>
<dbReference type="SUPFAM" id="SSF52540">
    <property type="entry name" value="P-loop containing nucleoside triphosphate hydrolases"/>
    <property type="match status" value="1"/>
</dbReference>
<dbReference type="InterPro" id="IPR025943">
    <property type="entry name" value="Sigma_54_int_dom_ATP-bd_2"/>
</dbReference>
<sequence>MTTSVFSESLISIVADLSRDLPAKSRYKQLLNAMQAIFPCDAAALLQLEGKCLKPLAIDGLTDDTMGRRFAVEENPRLARLLHTRGPVRFAADSELPDPYDGLVNTSDHHLHVHDCMGVSLYIDEKPWGVLTLDALHPGTFDQIDPIELRTFISLTEATVKAAERIEALEARIEKEHQVTCALIEEGGHVELIGTSPVMQRLRDEIAVVAQSPLTVLVLGETGVGKELVARQVHTLSSRARKPLVYVNCAALPENIVESELFGHVKGAFSGADSNRSGKFEIADGGTLFLDEVGELPLSVQAKMLRVLQSGEIQRVGSDNHIQVDVRIVAATNRDLQFEVSQGRFRADLYHRLTVYPLIAPPLRERGKDVLLLAGYFLEASQRGLGVRKLRLSRDSKQMLLHYNWPGNVRELNHLLSRAQLKAIAQQGRGSKTVTIQPIHLDISTDKSSQEAIKDEIIGSDTVPDGKIGLKEATDRFQQSLIANRLSKHNGNRAAAARELGLDRGNFYRLLKRLDL</sequence>